<dbReference type="AlphaFoldDB" id="A0A3M6V0R6"/>
<sequence length="116" mass="13562">RIEFTLRRAKRIRTLPRNVVREREKFRATRNIAKLNDTMIERRCSFWPRCCTSIILRENPTKPDLTRSSTREIKAKINLNPFEQSAPERFLEASSIGIEKLANGLFIPKSTTTVDE</sequence>
<evidence type="ECO:0000313" key="2">
    <source>
        <dbReference type="Proteomes" id="UP000275408"/>
    </source>
</evidence>
<protein>
    <submittedName>
        <fullName evidence="1">Uncharacterized protein</fullName>
    </submittedName>
</protein>
<accession>A0A3M6V0R6</accession>
<gene>
    <name evidence="1" type="ORF">pdam_00013033</name>
</gene>
<feature type="non-terminal residue" evidence="1">
    <location>
        <position position="1"/>
    </location>
</feature>
<feature type="non-terminal residue" evidence="1">
    <location>
        <position position="116"/>
    </location>
</feature>
<comment type="caution">
    <text evidence="1">The sequence shown here is derived from an EMBL/GenBank/DDBJ whole genome shotgun (WGS) entry which is preliminary data.</text>
</comment>
<reference evidence="1 2" key="1">
    <citation type="journal article" date="2018" name="Sci. Rep.">
        <title>Comparative analysis of the Pocillopora damicornis genome highlights role of immune system in coral evolution.</title>
        <authorList>
            <person name="Cunning R."/>
            <person name="Bay R.A."/>
            <person name="Gillette P."/>
            <person name="Baker A.C."/>
            <person name="Traylor-Knowles N."/>
        </authorList>
    </citation>
    <scope>NUCLEOTIDE SEQUENCE [LARGE SCALE GENOMIC DNA]</scope>
    <source>
        <strain evidence="1">RSMAS</strain>
        <tissue evidence="1">Whole animal</tissue>
    </source>
</reference>
<evidence type="ECO:0000313" key="1">
    <source>
        <dbReference type="EMBL" id="RMX59429.1"/>
    </source>
</evidence>
<organism evidence="1 2">
    <name type="scientific">Pocillopora damicornis</name>
    <name type="common">Cauliflower coral</name>
    <name type="synonym">Millepora damicornis</name>
    <dbReference type="NCBI Taxonomy" id="46731"/>
    <lineage>
        <taxon>Eukaryota</taxon>
        <taxon>Metazoa</taxon>
        <taxon>Cnidaria</taxon>
        <taxon>Anthozoa</taxon>
        <taxon>Hexacorallia</taxon>
        <taxon>Scleractinia</taxon>
        <taxon>Astrocoeniina</taxon>
        <taxon>Pocilloporidae</taxon>
        <taxon>Pocillopora</taxon>
    </lineage>
</organism>
<dbReference type="EMBL" id="RCHS01000353">
    <property type="protein sequence ID" value="RMX59429.1"/>
    <property type="molecule type" value="Genomic_DNA"/>
</dbReference>
<name>A0A3M6V0R6_POCDA</name>
<proteinExistence type="predicted"/>
<dbReference type="Proteomes" id="UP000275408">
    <property type="component" value="Unassembled WGS sequence"/>
</dbReference>
<keyword evidence="2" id="KW-1185">Reference proteome</keyword>